<protein>
    <submittedName>
        <fullName evidence="1">Uncharacterized protein</fullName>
    </submittedName>
</protein>
<proteinExistence type="predicted"/>
<sequence>MVHRRNIYGIVIWCFLFDQCPDMKECYRVLSRSAGRKTRARKGGQTGRRHPYSSVVRVARLSRTDGPHRPVRRRVSRFLMRIARRVRA</sequence>
<dbReference type="EMBL" id="PQVP01000001">
    <property type="protein sequence ID" value="POZ85231.1"/>
    <property type="molecule type" value="Genomic_DNA"/>
</dbReference>
<evidence type="ECO:0000313" key="1">
    <source>
        <dbReference type="EMBL" id="POZ85231.1"/>
    </source>
</evidence>
<dbReference type="Proteomes" id="UP000238655">
    <property type="component" value="Chromosome 2"/>
</dbReference>
<dbReference type="AlphaFoldDB" id="A0A2S5E1L3"/>
<organism evidence="1 2">
    <name type="scientific">Burkholderia contaminans</name>
    <dbReference type="NCBI Taxonomy" id="488447"/>
    <lineage>
        <taxon>Bacteria</taxon>
        <taxon>Pseudomonadati</taxon>
        <taxon>Pseudomonadota</taxon>
        <taxon>Betaproteobacteria</taxon>
        <taxon>Burkholderiales</taxon>
        <taxon>Burkholderiaceae</taxon>
        <taxon>Burkholderia</taxon>
        <taxon>Burkholderia cepacia complex</taxon>
    </lineage>
</organism>
<comment type="caution">
    <text evidence="1">The sequence shown here is derived from an EMBL/GenBank/DDBJ whole genome shotgun (WGS) entry which is preliminary data.</text>
</comment>
<reference evidence="1 2" key="1">
    <citation type="submission" date="2018-01" db="EMBL/GenBank/DDBJ databases">
        <title>Successful Treatment of Persistent Burkholderia cepacia Bacteremia with Ceftazidime-Avibactam.</title>
        <authorList>
            <person name="Tamma P."/>
            <person name="Fan Y."/>
            <person name="Bergman Y."/>
            <person name="Sick-Samuels A."/>
            <person name="Hsu A."/>
            <person name="Timp W."/>
            <person name="Simner P."/>
        </authorList>
    </citation>
    <scope>NUCLEOTIDE SEQUENCE [LARGE SCALE GENOMIC DNA]</scope>
    <source>
        <strain evidence="1 2">170816</strain>
    </source>
</reference>
<gene>
    <name evidence="1" type="ORF">C3743_01285</name>
</gene>
<evidence type="ECO:0000313" key="2">
    <source>
        <dbReference type="Proteomes" id="UP000238655"/>
    </source>
</evidence>
<accession>A0A2S5E1L3</accession>
<name>A0A2S5E1L3_9BURK</name>